<name>A0A8J2NEV7_FUSEQ</name>
<dbReference type="Proteomes" id="UP000693738">
    <property type="component" value="Unassembled WGS sequence"/>
</dbReference>
<protein>
    <submittedName>
        <fullName evidence="1">Uncharacterized protein</fullName>
    </submittedName>
</protein>
<sequence length="123" mass="13769">MCYDYDDDASQLFPGLIRRRESQLWITILVHHPFRIRRAYGSPQPCNSGVSHDGKHWLPCVIPETCFENSAGGSLHFLACRLWISSFGEVKILIAAITPDLPLFVGLHTKSIPAFTSERGSAK</sequence>
<evidence type="ECO:0000313" key="2">
    <source>
        <dbReference type="Proteomes" id="UP000693738"/>
    </source>
</evidence>
<gene>
    <name evidence="1" type="ORF">FEQUK3_LOCUS6641</name>
</gene>
<dbReference type="AlphaFoldDB" id="A0A8J2NEV7"/>
<reference evidence="1" key="1">
    <citation type="submission" date="2021-05" db="EMBL/GenBank/DDBJ databases">
        <authorList>
            <person name="Khan N."/>
        </authorList>
    </citation>
    <scope>NUCLEOTIDE SEQUENCE</scope>
</reference>
<dbReference type="EMBL" id="CAJSTJ010000138">
    <property type="protein sequence ID" value="CAG7560887.1"/>
    <property type="molecule type" value="Genomic_DNA"/>
</dbReference>
<comment type="caution">
    <text evidence="1">The sequence shown here is derived from an EMBL/GenBank/DDBJ whole genome shotgun (WGS) entry which is preliminary data.</text>
</comment>
<proteinExistence type="predicted"/>
<accession>A0A8J2NEV7</accession>
<organism evidence="1 2">
    <name type="scientific">Fusarium equiseti</name>
    <name type="common">Fusarium scirpi</name>
    <dbReference type="NCBI Taxonomy" id="61235"/>
    <lineage>
        <taxon>Eukaryota</taxon>
        <taxon>Fungi</taxon>
        <taxon>Dikarya</taxon>
        <taxon>Ascomycota</taxon>
        <taxon>Pezizomycotina</taxon>
        <taxon>Sordariomycetes</taxon>
        <taxon>Hypocreomycetidae</taxon>
        <taxon>Hypocreales</taxon>
        <taxon>Nectriaceae</taxon>
        <taxon>Fusarium</taxon>
        <taxon>Fusarium incarnatum-equiseti species complex</taxon>
    </lineage>
</organism>
<evidence type="ECO:0000313" key="1">
    <source>
        <dbReference type="EMBL" id="CAG7560887.1"/>
    </source>
</evidence>